<dbReference type="Gene3D" id="2.20.28.10">
    <property type="match status" value="1"/>
</dbReference>
<evidence type="ECO:0000259" key="2">
    <source>
        <dbReference type="PROSITE" id="PS50903"/>
    </source>
</evidence>
<evidence type="ECO:0000313" key="3">
    <source>
        <dbReference type="EMBL" id="PAB59219.1"/>
    </source>
</evidence>
<evidence type="ECO:0000313" key="4">
    <source>
        <dbReference type="Proteomes" id="UP000216024"/>
    </source>
</evidence>
<dbReference type="InterPro" id="IPR048574">
    <property type="entry name" value="RUBY_RBDX"/>
</dbReference>
<keyword evidence="4" id="KW-1185">Reference proteome</keyword>
<comment type="cofactor">
    <cofactor evidence="1">
        <name>Fe(3+)</name>
        <dbReference type="ChEBI" id="CHEBI:29034"/>
    </cofactor>
</comment>
<evidence type="ECO:0000256" key="1">
    <source>
        <dbReference type="ARBA" id="ARBA00001965"/>
    </source>
</evidence>
<name>A0A267MI16_9FIRM</name>
<dbReference type="SUPFAM" id="SSF57802">
    <property type="entry name" value="Rubredoxin-like"/>
    <property type="match status" value="1"/>
</dbReference>
<dbReference type="OrthoDB" id="9799749at2"/>
<dbReference type="RefSeq" id="WP_095133949.1">
    <property type="nucleotide sequence ID" value="NZ_NIBG01000009.1"/>
</dbReference>
<dbReference type="PROSITE" id="PS50903">
    <property type="entry name" value="RUBREDOXIN_LIKE"/>
    <property type="match status" value="1"/>
</dbReference>
<dbReference type="GO" id="GO:0005506">
    <property type="term" value="F:iron ion binding"/>
    <property type="evidence" value="ECO:0007669"/>
    <property type="project" value="InterPro"/>
</dbReference>
<accession>A0A267MI16</accession>
<dbReference type="Proteomes" id="UP000216024">
    <property type="component" value="Unassembled WGS sequence"/>
</dbReference>
<protein>
    <submittedName>
        <fullName evidence="3">Rubredoxin</fullName>
    </submittedName>
</protein>
<dbReference type="Pfam" id="PF21349">
    <property type="entry name" value="RUBY_RBDX"/>
    <property type="match status" value="1"/>
</dbReference>
<feature type="domain" description="Rubredoxin-like" evidence="2">
    <location>
        <begin position="1"/>
        <end position="35"/>
    </location>
</feature>
<gene>
    <name evidence="3" type="ORF">CCE28_11920</name>
</gene>
<dbReference type="AlphaFoldDB" id="A0A267MI16"/>
<dbReference type="InterPro" id="IPR024934">
    <property type="entry name" value="Rubredoxin-like_dom"/>
</dbReference>
<comment type="caution">
    <text evidence="3">The sequence shown here is derived from an EMBL/GenBank/DDBJ whole genome shotgun (WGS) entry which is preliminary data.</text>
</comment>
<reference evidence="3 4" key="1">
    <citation type="submission" date="2017-06" db="EMBL/GenBank/DDBJ databases">
        <title>Draft genome sequence of anaerobic fermentative bacterium Anaeromicrobium sediminis DY2726D isolated from West Pacific Ocean sediments.</title>
        <authorList>
            <person name="Zeng X."/>
        </authorList>
    </citation>
    <scope>NUCLEOTIDE SEQUENCE [LARGE SCALE GENOMIC DNA]</scope>
    <source>
        <strain evidence="3 4">DY2726D</strain>
    </source>
</reference>
<organism evidence="3 4">
    <name type="scientific">Anaeromicrobium sediminis</name>
    <dbReference type="NCBI Taxonomy" id="1478221"/>
    <lineage>
        <taxon>Bacteria</taxon>
        <taxon>Bacillati</taxon>
        <taxon>Bacillota</taxon>
        <taxon>Clostridia</taxon>
        <taxon>Peptostreptococcales</taxon>
        <taxon>Thermotaleaceae</taxon>
        <taxon>Anaeromicrobium</taxon>
    </lineage>
</organism>
<dbReference type="EMBL" id="NIBG01000009">
    <property type="protein sequence ID" value="PAB59219.1"/>
    <property type="molecule type" value="Genomic_DNA"/>
</dbReference>
<proteinExistence type="predicted"/>
<dbReference type="CDD" id="cd00729">
    <property type="entry name" value="rubredoxin_SM"/>
    <property type="match status" value="1"/>
</dbReference>
<sequence length="113" mass="12888">MELFRCEVCGYVHSGDEAPEKCPKCGVDKEKFTEIEEEAADKIVRSDYTNKLQMHLFSLLEEIEAIAEEGIEDDLDPGCVKIFKRAHKDANETKRMIVAELQGHMKKGKWGVE</sequence>